<dbReference type="KEGG" id="tah:SU86_001955"/>
<dbReference type="AlphaFoldDB" id="A0A3G1B5W4"/>
<dbReference type="RefSeq" id="WP_048187886.1">
    <property type="nucleotide sequence ID" value="NZ_CP011097.1"/>
</dbReference>
<protein>
    <submittedName>
        <fullName evidence="2">Uncharacterized protein</fullName>
    </submittedName>
</protein>
<evidence type="ECO:0000256" key="1">
    <source>
        <dbReference type="SAM" id="MobiDB-lite"/>
    </source>
</evidence>
<feature type="compositionally biased region" description="Basic residues" evidence="1">
    <location>
        <begin position="97"/>
        <end position="113"/>
    </location>
</feature>
<evidence type="ECO:0000313" key="3">
    <source>
        <dbReference type="Proteomes" id="UP000266745"/>
    </source>
</evidence>
<evidence type="ECO:0000313" key="2">
    <source>
        <dbReference type="EMBL" id="AJZ75347.1"/>
    </source>
</evidence>
<feature type="region of interest" description="Disordered" evidence="1">
    <location>
        <begin position="91"/>
        <end position="113"/>
    </location>
</feature>
<dbReference type="EMBL" id="CP011097">
    <property type="protein sequence ID" value="AJZ75347.1"/>
    <property type="molecule type" value="Genomic_DNA"/>
</dbReference>
<reference evidence="2 3" key="1">
    <citation type="journal article" date="2016" name="Sci. Rep.">
        <title>A novel ammonia-oxidizing archaeon from wastewater treatment plant: Its enrichment, physiological and genomic characteristics.</title>
        <authorList>
            <person name="Li Y."/>
            <person name="Ding K."/>
            <person name="Wen X."/>
            <person name="Zhang B."/>
            <person name="Shen B."/>
            <person name="Yang Y."/>
        </authorList>
    </citation>
    <scope>NUCLEOTIDE SEQUENCE [LARGE SCALE GENOMIC DNA]</scope>
    <source>
        <strain evidence="2 3">SAT1</strain>
    </source>
</reference>
<dbReference type="Proteomes" id="UP000266745">
    <property type="component" value="Chromosome"/>
</dbReference>
<dbReference type="STRING" id="1603555.SU86_001955"/>
<accession>A0A3G1B5W4</accession>
<dbReference type="GeneID" id="24875148"/>
<gene>
    <name evidence="2" type="ORF">SU86_001955</name>
</gene>
<proteinExistence type="predicted"/>
<name>A0A3G1B5W4_9ARCH</name>
<dbReference type="OrthoDB" id="7369at2157"/>
<keyword evidence="3" id="KW-1185">Reference proteome</keyword>
<sequence length="113" mass="12371">MSSKEISISGTDYTITLTDQLVNQVNNLKSLYSAAYEDPESFEQVSSEISAAINEIAAQAEPPVTDDDLDGFIQEIIKVVDKKAEEIKEVLEGKPTSKPKKEAKHAKASKSKK</sequence>
<organism evidence="2 3">
    <name type="scientific">Candidatus Nitrosotenuis cloacae</name>
    <dbReference type="NCBI Taxonomy" id="1603555"/>
    <lineage>
        <taxon>Archaea</taxon>
        <taxon>Nitrososphaerota</taxon>
        <taxon>Candidatus Nitrosotenuis</taxon>
    </lineage>
</organism>